<dbReference type="OrthoDB" id="5296287at2759"/>
<feature type="transmembrane region" description="Helical" evidence="7">
    <location>
        <begin position="272"/>
        <end position="292"/>
    </location>
</feature>
<dbReference type="GO" id="GO:0005886">
    <property type="term" value="C:plasma membrane"/>
    <property type="evidence" value="ECO:0007669"/>
    <property type="project" value="UniProtKB-SubCell"/>
</dbReference>
<feature type="transmembrane region" description="Helical" evidence="7">
    <location>
        <begin position="342"/>
        <end position="367"/>
    </location>
</feature>
<evidence type="ECO:0000256" key="2">
    <source>
        <dbReference type="ARBA" id="ARBA00008335"/>
    </source>
</evidence>
<dbReference type="InterPro" id="IPR011701">
    <property type="entry name" value="MFS"/>
</dbReference>
<dbReference type="SUPFAM" id="SSF103473">
    <property type="entry name" value="MFS general substrate transporter"/>
    <property type="match status" value="1"/>
</dbReference>
<evidence type="ECO:0000259" key="8">
    <source>
        <dbReference type="PROSITE" id="PS50850"/>
    </source>
</evidence>
<proteinExistence type="inferred from homology"/>
<comment type="subcellular location">
    <subcellularLocation>
        <location evidence="1">Cell membrane</location>
        <topology evidence="1">Multi-pass membrane protein</topology>
    </subcellularLocation>
</comment>
<dbReference type="PROSITE" id="PS50850">
    <property type="entry name" value="MFS"/>
    <property type="match status" value="1"/>
</dbReference>
<dbReference type="EMBL" id="DS027698">
    <property type="protein sequence ID" value="EAW15632.1"/>
    <property type="molecule type" value="Genomic_DNA"/>
</dbReference>
<organism evidence="9 10">
    <name type="scientific">Neosartorya fischeri (strain ATCC 1020 / DSM 3700 / CBS 544.65 / FGSC A1164 / JCM 1740 / NRRL 181 / WB 181)</name>
    <name type="common">Aspergillus fischerianus</name>
    <dbReference type="NCBI Taxonomy" id="331117"/>
    <lineage>
        <taxon>Eukaryota</taxon>
        <taxon>Fungi</taxon>
        <taxon>Dikarya</taxon>
        <taxon>Ascomycota</taxon>
        <taxon>Pezizomycotina</taxon>
        <taxon>Eurotiomycetes</taxon>
        <taxon>Eurotiomycetidae</taxon>
        <taxon>Eurotiales</taxon>
        <taxon>Aspergillaceae</taxon>
        <taxon>Aspergillus</taxon>
        <taxon>Aspergillus subgen. Fumigati</taxon>
    </lineage>
</organism>
<feature type="transmembrane region" description="Helical" evidence="7">
    <location>
        <begin position="427"/>
        <end position="447"/>
    </location>
</feature>
<gene>
    <name evidence="9" type="ORF">NFIA_049720</name>
</gene>
<dbReference type="KEGG" id="nfi:NFIA_049720"/>
<evidence type="ECO:0000256" key="3">
    <source>
        <dbReference type="ARBA" id="ARBA00022475"/>
    </source>
</evidence>
<dbReference type="PANTHER" id="PTHR23502:SF135">
    <property type="entry name" value="MAJOR FACILITATOR SUPERFAMILY (MFS) PROFILE DOMAIN-CONTAINING PROTEIN-RELATED"/>
    <property type="match status" value="1"/>
</dbReference>
<dbReference type="GeneID" id="4584043"/>
<keyword evidence="5 7" id="KW-1133">Transmembrane helix</keyword>
<keyword evidence="3" id="KW-1003">Cell membrane</keyword>
<feature type="transmembrane region" description="Helical" evidence="7">
    <location>
        <begin position="116"/>
        <end position="136"/>
    </location>
</feature>
<feature type="transmembrane region" description="Helical" evidence="7">
    <location>
        <begin position="209"/>
        <end position="230"/>
    </location>
</feature>
<evidence type="ECO:0000256" key="5">
    <source>
        <dbReference type="ARBA" id="ARBA00022989"/>
    </source>
</evidence>
<dbReference type="Gene3D" id="1.20.1250.20">
    <property type="entry name" value="MFS general substrate transporter like domains"/>
    <property type="match status" value="1"/>
</dbReference>
<evidence type="ECO:0000313" key="9">
    <source>
        <dbReference type="EMBL" id="EAW15632.1"/>
    </source>
</evidence>
<accession>A1DLG1</accession>
<evidence type="ECO:0000313" key="10">
    <source>
        <dbReference type="Proteomes" id="UP000006702"/>
    </source>
</evidence>
<keyword evidence="4 7" id="KW-0812">Transmembrane</keyword>
<evidence type="ECO:0000256" key="4">
    <source>
        <dbReference type="ARBA" id="ARBA00022692"/>
    </source>
</evidence>
<evidence type="ECO:0000256" key="6">
    <source>
        <dbReference type="ARBA" id="ARBA00023136"/>
    </source>
</evidence>
<dbReference type="CDD" id="cd17323">
    <property type="entry name" value="MFS_Tpo1_MDR_like"/>
    <property type="match status" value="1"/>
</dbReference>
<feature type="transmembrane region" description="Helical" evidence="7">
    <location>
        <begin position="517"/>
        <end position="540"/>
    </location>
</feature>
<name>A1DLG1_NEOFI</name>
<dbReference type="InterPro" id="IPR036259">
    <property type="entry name" value="MFS_trans_sf"/>
</dbReference>
<sequence length="556" mass="60160">MCVVVLVVEKMQCLIPTKGFKSANSRMPSLGVLFNIANGSMTYLLYKLKLWPDRIFLNSSASLIGAIGQPEQIKEKSIEPVINEMDKESAQLESTGWDGPNDPENPLNWSSCKRNLHIAVVGLLTLNANLAATMFAPGAEQLAKEFGVTDSTIEAMTVSLYVLGFAFGPLLFAPLSELYGRLILYHICNAVYFAFTAGCAFSTNVGMFLVFRFICGCAASGPMSIGGGTVADVTPPQKRGKAMALFAMGPNLGPVLGPIIGGFVSQYAGWRWTLRIILILSGALGIATGVLMRETSAAVLLNRKAGWTRKEVAKARIAEPKRKQQDSPSRMLLHGLTRPMKLLIFSPIVLLISLYTGIMFGLIFLLFTTFPSVFQGVYGFDAGTSGLAYLGLGLGMFFGLVLFSILSDKLHGQAEDGGTAQPEQCLILMKWLGPIAPLGCFMYGWSAQYHTHWIVPIIGTFIIGFGSLFVVIPGQMYLVDAFGSAAAASALAANLLIRSPFGAFLDLAAAPLYDTLGLGWGNSVLGFITLSFMPVPWLFYRYGEALRTRFAVDKYM</sequence>
<comment type="similarity">
    <text evidence="2">Belongs to the major facilitator superfamily.</text>
</comment>
<dbReference type="Proteomes" id="UP000006702">
    <property type="component" value="Unassembled WGS sequence"/>
</dbReference>
<dbReference type="PANTHER" id="PTHR23502">
    <property type="entry name" value="MAJOR FACILITATOR SUPERFAMILY"/>
    <property type="match status" value="1"/>
</dbReference>
<dbReference type="eggNOG" id="KOG0255">
    <property type="taxonomic scope" value="Eukaryota"/>
</dbReference>
<keyword evidence="6 7" id="KW-0472">Membrane</keyword>
<dbReference type="GO" id="GO:0022857">
    <property type="term" value="F:transmembrane transporter activity"/>
    <property type="evidence" value="ECO:0007669"/>
    <property type="project" value="InterPro"/>
</dbReference>
<reference evidence="10" key="1">
    <citation type="journal article" date="2008" name="PLoS Genet.">
        <title>Genomic islands in the pathogenic filamentous fungus Aspergillus fumigatus.</title>
        <authorList>
            <person name="Fedorova N.D."/>
            <person name="Khaldi N."/>
            <person name="Joardar V.S."/>
            <person name="Maiti R."/>
            <person name="Amedeo P."/>
            <person name="Anderson M.J."/>
            <person name="Crabtree J."/>
            <person name="Silva J.C."/>
            <person name="Badger J.H."/>
            <person name="Albarraq A."/>
            <person name="Angiuoli S."/>
            <person name="Bussey H."/>
            <person name="Bowyer P."/>
            <person name="Cotty P.J."/>
            <person name="Dyer P.S."/>
            <person name="Egan A."/>
            <person name="Galens K."/>
            <person name="Fraser-Liggett C.M."/>
            <person name="Haas B.J."/>
            <person name="Inman J.M."/>
            <person name="Kent R."/>
            <person name="Lemieux S."/>
            <person name="Malavazi I."/>
            <person name="Orvis J."/>
            <person name="Roemer T."/>
            <person name="Ronning C.M."/>
            <person name="Sundaram J.P."/>
            <person name="Sutton G."/>
            <person name="Turner G."/>
            <person name="Venter J.C."/>
            <person name="White O.R."/>
            <person name="Whitty B.R."/>
            <person name="Youngman P."/>
            <person name="Wolfe K.H."/>
            <person name="Goldman G.H."/>
            <person name="Wortman J.R."/>
            <person name="Jiang B."/>
            <person name="Denning D.W."/>
            <person name="Nierman W.C."/>
        </authorList>
    </citation>
    <scope>NUCLEOTIDE SEQUENCE [LARGE SCALE GENOMIC DNA]</scope>
    <source>
        <strain evidence="10">ATCC 1020 / DSM 3700 / CBS 544.65 / FGSC A1164 / JCM 1740 / NRRL 181 / WB 181</strain>
    </source>
</reference>
<dbReference type="RefSeq" id="XP_001257529.1">
    <property type="nucleotide sequence ID" value="XM_001257528.1"/>
</dbReference>
<feature type="transmembrane region" description="Helical" evidence="7">
    <location>
        <begin position="242"/>
        <end position="260"/>
    </location>
</feature>
<dbReference type="Pfam" id="PF07690">
    <property type="entry name" value="MFS_1"/>
    <property type="match status" value="1"/>
</dbReference>
<dbReference type="FunFam" id="1.20.1250.20:FF:000082">
    <property type="entry name" value="MFS multidrug transporter, putative"/>
    <property type="match status" value="1"/>
</dbReference>
<feature type="transmembrane region" description="Helical" evidence="7">
    <location>
        <begin position="477"/>
        <end position="497"/>
    </location>
</feature>
<keyword evidence="10" id="KW-1185">Reference proteome</keyword>
<dbReference type="OMA" id="PLGCFMY"/>
<feature type="transmembrane region" description="Helical" evidence="7">
    <location>
        <begin position="387"/>
        <end position="406"/>
    </location>
</feature>
<dbReference type="InterPro" id="IPR020846">
    <property type="entry name" value="MFS_dom"/>
</dbReference>
<evidence type="ECO:0000256" key="1">
    <source>
        <dbReference type="ARBA" id="ARBA00004651"/>
    </source>
</evidence>
<dbReference type="HOGENOM" id="CLU_008455_1_1_1"/>
<feature type="transmembrane region" description="Helical" evidence="7">
    <location>
        <begin position="453"/>
        <end position="472"/>
    </location>
</feature>
<protein>
    <submittedName>
        <fullName evidence="9">MFS transporter, putative</fullName>
    </submittedName>
</protein>
<feature type="transmembrane region" description="Helical" evidence="7">
    <location>
        <begin position="182"/>
        <end position="203"/>
    </location>
</feature>
<evidence type="ECO:0000256" key="7">
    <source>
        <dbReference type="SAM" id="Phobius"/>
    </source>
</evidence>
<dbReference type="AlphaFoldDB" id="A1DLG1"/>
<dbReference type="VEuPathDB" id="FungiDB:NFIA_049720"/>
<feature type="domain" description="Major facilitator superfamily (MFS) profile" evidence="8">
    <location>
        <begin position="115"/>
        <end position="549"/>
    </location>
</feature>
<feature type="transmembrane region" description="Helical" evidence="7">
    <location>
        <begin position="156"/>
        <end position="175"/>
    </location>
</feature>